<organism evidence="4 5">
    <name type="scientific">Paraconexibacter antarcticus</name>
    <dbReference type="NCBI Taxonomy" id="2949664"/>
    <lineage>
        <taxon>Bacteria</taxon>
        <taxon>Bacillati</taxon>
        <taxon>Actinomycetota</taxon>
        <taxon>Thermoleophilia</taxon>
        <taxon>Solirubrobacterales</taxon>
        <taxon>Paraconexibacteraceae</taxon>
        <taxon>Paraconexibacter</taxon>
    </lineage>
</organism>
<keyword evidence="1" id="KW-0812">Transmembrane</keyword>
<evidence type="ECO:0000256" key="1">
    <source>
        <dbReference type="ARBA" id="ARBA00022692"/>
    </source>
</evidence>
<dbReference type="PROSITE" id="PS50885">
    <property type="entry name" value="HAMP"/>
    <property type="match status" value="1"/>
</dbReference>
<evidence type="ECO:0000259" key="3">
    <source>
        <dbReference type="PROSITE" id="PS50885"/>
    </source>
</evidence>
<dbReference type="RefSeq" id="WP_254571546.1">
    <property type="nucleotide sequence ID" value="NZ_CP098502.1"/>
</dbReference>
<feature type="domain" description="HAMP" evidence="3">
    <location>
        <begin position="129"/>
        <end position="182"/>
    </location>
</feature>
<dbReference type="Proteomes" id="UP001056035">
    <property type="component" value="Chromosome"/>
</dbReference>
<keyword evidence="2" id="KW-0472">Membrane</keyword>
<accession>A0ABY5DTD3</accession>
<keyword evidence="2" id="KW-1133">Transmembrane helix</keyword>
<dbReference type="SMART" id="SM00304">
    <property type="entry name" value="HAMP"/>
    <property type="match status" value="3"/>
</dbReference>
<name>A0ABY5DTD3_9ACTN</name>
<dbReference type="InterPro" id="IPR003660">
    <property type="entry name" value="HAMP_dom"/>
</dbReference>
<protein>
    <recommendedName>
        <fullName evidence="3">HAMP domain-containing protein</fullName>
    </recommendedName>
</protein>
<evidence type="ECO:0000313" key="5">
    <source>
        <dbReference type="Proteomes" id="UP001056035"/>
    </source>
</evidence>
<keyword evidence="5" id="KW-1185">Reference proteome</keyword>
<dbReference type="EMBL" id="CP098502">
    <property type="protein sequence ID" value="UTI64849.1"/>
    <property type="molecule type" value="Genomic_DNA"/>
</dbReference>
<proteinExistence type="predicted"/>
<gene>
    <name evidence="4" type="ORF">NBH00_01250</name>
</gene>
<reference evidence="4 5" key="1">
    <citation type="submission" date="2022-06" db="EMBL/GenBank/DDBJ databases">
        <title>Paraconexibacter antarcticus.</title>
        <authorList>
            <person name="Kim C.S."/>
        </authorList>
    </citation>
    <scope>NUCLEOTIDE SEQUENCE [LARGE SCALE GENOMIC DNA]</scope>
    <source>
        <strain evidence="4 5">02-257</strain>
    </source>
</reference>
<sequence>MHLPLPSPADPPDAAPEVITLDRRTIDEIAAGLRDLSANALGRLEHGLQAMAGGDFTEIAESTAEPLMLASDDAGLRAVVDVFNAMLQRTQAALDAYEILRRDLTEALGDQSCLPDLLAALQSLDTHCLSDLDGGLQAMADGDLTRAARPVTRPLRARPGDRLGALGDVFNGMLARSRTALRSYDAVREDLRVALGDESCLDELRQRLQSLQRHCLRDIEEALEAIAEGTRLSRPIAPATEPLPIEGTDSGGELAALFNRALVRARASVTLLARIQSGPEPGP</sequence>
<evidence type="ECO:0000313" key="4">
    <source>
        <dbReference type="EMBL" id="UTI64849.1"/>
    </source>
</evidence>
<evidence type="ECO:0000256" key="2">
    <source>
        <dbReference type="ARBA" id="ARBA00022989"/>
    </source>
</evidence>